<dbReference type="Proteomes" id="UP000005205">
    <property type="component" value="Unassembled WGS sequence"/>
</dbReference>
<keyword evidence="6" id="KW-0206">Cytoskeleton</keyword>
<comment type="subcellular location">
    <subcellularLocation>
        <location evidence="2">Cytoplasm</location>
        <location evidence="2">Cytoskeleton</location>
        <location evidence="2">Cilium axoneme</location>
    </subcellularLocation>
    <subcellularLocation>
        <location evidence="1">Cytoplasm</location>
        <location evidence="1">Cytoskeleton</location>
        <location evidence="1">Cilium basal body</location>
    </subcellularLocation>
</comment>
<evidence type="ECO:0000256" key="1">
    <source>
        <dbReference type="ARBA" id="ARBA00004120"/>
    </source>
</evidence>
<dbReference type="InterPro" id="IPR042576">
    <property type="entry name" value="TRAF3IP1_N_sf"/>
</dbReference>
<feature type="domain" description="TRAF3-interacting protein 1 N-terminal" evidence="12">
    <location>
        <begin position="9"/>
        <end position="118"/>
    </location>
</feature>
<dbReference type="GO" id="GO:0048731">
    <property type="term" value="P:system development"/>
    <property type="evidence" value="ECO:0007669"/>
    <property type="project" value="UniProtKB-ARBA"/>
</dbReference>
<keyword evidence="7" id="KW-0966">Cell projection</keyword>
<evidence type="ECO:0000256" key="8">
    <source>
        <dbReference type="ARBA" id="ARBA00043971"/>
    </source>
</evidence>
<reference evidence="14" key="2">
    <citation type="submission" date="2016-04" db="UniProtKB">
        <authorList>
            <consortium name="EnsemblMetazoa"/>
        </authorList>
    </citation>
    <scope>IDENTIFICATION</scope>
</reference>
<evidence type="ECO:0000256" key="6">
    <source>
        <dbReference type="ARBA" id="ARBA00023212"/>
    </source>
</evidence>
<dbReference type="Gene3D" id="1.10.418.50">
    <property type="entry name" value="Microtubule-binding protein MIP-T3"/>
    <property type="match status" value="1"/>
</dbReference>
<keyword evidence="5 10" id="KW-0175">Coiled coil</keyword>
<evidence type="ECO:0000256" key="9">
    <source>
        <dbReference type="ARBA" id="ARBA00070492"/>
    </source>
</evidence>
<dbReference type="FunCoup" id="A0A158P045">
    <property type="interactions" value="69"/>
</dbReference>
<comment type="similarity">
    <text evidence="8">Belongs to the TRAF3IP1 family.</text>
</comment>
<evidence type="ECO:0000256" key="5">
    <source>
        <dbReference type="ARBA" id="ARBA00023054"/>
    </source>
</evidence>
<sequence length="567" mass="64446">MTDEVRPEVIKKTQNLLGKYFKKPPLTEKLLRKPPFRFLHDIITAIIKETSFLEGLFSEEELNSDNIKDKEAKLAFLTKLIDIVKLISGVNLTIRASKIISGQEPTKTNELLQTIGKVLDKKVSSKEAIDHYKKSLEKKVKGSKSRSTTKEETSKKPASRQSSQTRKSSEKDKISVERKKRSSSTGKVVSEAKRDKDDRTEENKTKKGNDWKEENSKNIEAIDIPPAEPIPNKIPTSAQRRRPSSSANKTKQDAMNLADANDLAKEEQIFDNENKPVTSNYTKEIKENGIEKDNALQQSIERSDQPMSELAGSQTEATEMIVSQQPIARPKTSLRPPSARPISSRPAAPRMRAKTEIIVNEEIQTPLGNISVIVENSNLKDDDDDDAEDMVVMEAKGNGGDLLENGDYKIDNQLMQEHGHLVAQILETQRELVNTDNVDVLPKKVDIAWESGSKRDRETAAKEIDKLRGTIQTLTRTTNPLGKLLDYVQEDVEIMEKELLDWRNQYRQLNEQLEEEQKETEEMIEPMKETLKEIDSNMKIQLDKIRQVKAQIMKNDQKIRRLLNGNL</sequence>
<feature type="compositionally biased region" description="Low complexity" evidence="11">
    <location>
        <begin position="333"/>
        <end position="350"/>
    </location>
</feature>
<evidence type="ECO:0000256" key="2">
    <source>
        <dbReference type="ARBA" id="ARBA00004430"/>
    </source>
</evidence>
<dbReference type="AlphaFoldDB" id="A0A158P045"/>
<dbReference type="eggNOG" id="KOG3809">
    <property type="taxonomic scope" value="Eukaryota"/>
</dbReference>
<keyword evidence="15" id="KW-1185">Reference proteome</keyword>
<feature type="compositionally biased region" description="Basic and acidic residues" evidence="11">
    <location>
        <begin position="167"/>
        <end position="177"/>
    </location>
</feature>
<dbReference type="InterPro" id="IPR040468">
    <property type="entry name" value="TRAF3IP1_N"/>
</dbReference>
<dbReference type="EnsemblMetazoa" id="XM_012207763.1">
    <property type="protein sequence ID" value="XP_012063153.1"/>
    <property type="gene ID" value="LOC105626461"/>
</dbReference>
<evidence type="ECO:0000256" key="4">
    <source>
        <dbReference type="ARBA" id="ARBA00022794"/>
    </source>
</evidence>
<organism evidence="14 15">
    <name type="scientific">Atta cephalotes</name>
    <name type="common">Leafcutter ant</name>
    <dbReference type="NCBI Taxonomy" id="12957"/>
    <lineage>
        <taxon>Eukaryota</taxon>
        <taxon>Metazoa</taxon>
        <taxon>Ecdysozoa</taxon>
        <taxon>Arthropoda</taxon>
        <taxon>Hexapoda</taxon>
        <taxon>Insecta</taxon>
        <taxon>Pterygota</taxon>
        <taxon>Neoptera</taxon>
        <taxon>Endopterygota</taxon>
        <taxon>Hymenoptera</taxon>
        <taxon>Apocrita</taxon>
        <taxon>Aculeata</taxon>
        <taxon>Formicoidea</taxon>
        <taxon>Formicidae</taxon>
        <taxon>Myrmicinae</taxon>
        <taxon>Atta</taxon>
    </lineage>
</organism>
<evidence type="ECO:0000256" key="10">
    <source>
        <dbReference type="SAM" id="Coils"/>
    </source>
</evidence>
<dbReference type="FunFam" id="1.10.418.50:FF:000001">
    <property type="entry name" value="TRAF3-interacting protein 1 isoform X1"/>
    <property type="match status" value="1"/>
</dbReference>
<protein>
    <recommendedName>
        <fullName evidence="9">TRAF3-interacting protein 1</fullName>
    </recommendedName>
</protein>
<dbReference type="GO" id="GO:0048513">
    <property type="term" value="P:animal organ development"/>
    <property type="evidence" value="ECO:0007669"/>
    <property type="project" value="UniProtKB-ARBA"/>
</dbReference>
<feature type="region of interest" description="Disordered" evidence="11">
    <location>
        <begin position="326"/>
        <end position="351"/>
    </location>
</feature>
<evidence type="ECO:0000259" key="13">
    <source>
        <dbReference type="Pfam" id="PF17749"/>
    </source>
</evidence>
<evidence type="ECO:0000256" key="7">
    <source>
        <dbReference type="ARBA" id="ARBA00023273"/>
    </source>
</evidence>
<name>A0A158P045_ATTCE</name>
<evidence type="ECO:0000256" key="3">
    <source>
        <dbReference type="ARBA" id="ARBA00022490"/>
    </source>
</evidence>
<dbReference type="GO" id="GO:0005930">
    <property type="term" value="C:axoneme"/>
    <property type="evidence" value="ECO:0007669"/>
    <property type="project" value="UniProtKB-SubCell"/>
</dbReference>
<dbReference type="InterPro" id="IPR018799">
    <property type="entry name" value="TRAF3IP1"/>
</dbReference>
<accession>A0A158P045</accession>
<dbReference type="OrthoDB" id="10258914at2759"/>
<dbReference type="GO" id="GO:0030992">
    <property type="term" value="C:intraciliary transport particle B"/>
    <property type="evidence" value="ECO:0007669"/>
    <property type="project" value="TreeGrafter"/>
</dbReference>
<reference evidence="15" key="1">
    <citation type="journal article" date="2011" name="PLoS Genet.">
        <title>The genome sequence of the leaf-cutter ant Atta cephalotes reveals insights into its obligate symbiotic lifestyle.</title>
        <authorList>
            <person name="Suen G."/>
            <person name="Teiling C."/>
            <person name="Li L."/>
            <person name="Holt C."/>
            <person name="Abouheif E."/>
            <person name="Bornberg-Bauer E."/>
            <person name="Bouffard P."/>
            <person name="Caldera E.J."/>
            <person name="Cash E."/>
            <person name="Cavanaugh A."/>
            <person name="Denas O."/>
            <person name="Elhaik E."/>
            <person name="Fave M.J."/>
            <person name="Gadau J."/>
            <person name="Gibson J.D."/>
            <person name="Graur D."/>
            <person name="Grubbs K.J."/>
            <person name="Hagen D.E."/>
            <person name="Harkins T.T."/>
            <person name="Helmkampf M."/>
            <person name="Hu H."/>
            <person name="Johnson B.R."/>
            <person name="Kim J."/>
            <person name="Marsh S.E."/>
            <person name="Moeller J.A."/>
            <person name="Munoz-Torres M.C."/>
            <person name="Murphy M.C."/>
            <person name="Naughton M.C."/>
            <person name="Nigam S."/>
            <person name="Overson R."/>
            <person name="Rajakumar R."/>
            <person name="Reese J.T."/>
            <person name="Scott J.J."/>
            <person name="Smith C.R."/>
            <person name="Tao S."/>
            <person name="Tsutsui N.D."/>
            <person name="Viljakainen L."/>
            <person name="Wissler L."/>
            <person name="Yandell M.D."/>
            <person name="Zimmer F."/>
            <person name="Taylor J."/>
            <person name="Slater S.C."/>
            <person name="Clifton S.W."/>
            <person name="Warren W.C."/>
            <person name="Elsik C.G."/>
            <person name="Smith C.D."/>
            <person name="Weinstock G.M."/>
            <person name="Gerardo N.M."/>
            <person name="Currie C.R."/>
        </authorList>
    </citation>
    <scope>NUCLEOTIDE SEQUENCE [LARGE SCALE GENOMIC DNA]</scope>
</reference>
<feature type="compositionally biased region" description="Basic and acidic residues" evidence="11">
    <location>
        <begin position="190"/>
        <end position="217"/>
    </location>
</feature>
<evidence type="ECO:0000256" key="11">
    <source>
        <dbReference type="SAM" id="MobiDB-lite"/>
    </source>
</evidence>
<evidence type="ECO:0000259" key="12">
    <source>
        <dbReference type="Pfam" id="PF10243"/>
    </source>
</evidence>
<dbReference type="Pfam" id="PF17749">
    <property type="entry name" value="MIP-T3_C"/>
    <property type="match status" value="1"/>
</dbReference>
<dbReference type="PANTHER" id="PTHR31363:SF0">
    <property type="entry name" value="TRAF3-INTERACTING PROTEIN 1"/>
    <property type="match status" value="1"/>
</dbReference>
<evidence type="ECO:0000313" key="15">
    <source>
        <dbReference type="Proteomes" id="UP000005205"/>
    </source>
</evidence>
<gene>
    <name evidence="14" type="primary">105626461</name>
</gene>
<dbReference type="GO" id="GO:0042073">
    <property type="term" value="P:intraciliary transport"/>
    <property type="evidence" value="ECO:0007669"/>
    <property type="project" value="TreeGrafter"/>
</dbReference>
<dbReference type="GO" id="GO:0036064">
    <property type="term" value="C:ciliary basal body"/>
    <property type="evidence" value="ECO:0007669"/>
    <property type="project" value="TreeGrafter"/>
</dbReference>
<dbReference type="GO" id="GO:0008017">
    <property type="term" value="F:microtubule binding"/>
    <property type="evidence" value="ECO:0007669"/>
    <property type="project" value="InterPro"/>
</dbReference>
<dbReference type="KEGG" id="acep:105626461"/>
<feature type="domain" description="TRAF3-interacting protein 1 C-terminal" evidence="13">
    <location>
        <begin position="416"/>
        <end position="563"/>
    </location>
</feature>
<feature type="coiled-coil region" evidence="10">
    <location>
        <begin position="457"/>
        <end position="530"/>
    </location>
</feature>
<dbReference type="STRING" id="12957.A0A158P045"/>
<evidence type="ECO:0000313" key="14">
    <source>
        <dbReference type="EnsemblMetazoa" id="XP_012063153.1"/>
    </source>
</evidence>
<dbReference type="PANTHER" id="PTHR31363">
    <property type="entry name" value="TRAF3-INTERACTING PROTEIN 1"/>
    <property type="match status" value="1"/>
</dbReference>
<dbReference type="Pfam" id="PF10243">
    <property type="entry name" value="MIP-T3"/>
    <property type="match status" value="1"/>
</dbReference>
<dbReference type="InterPro" id="IPR041476">
    <property type="entry name" value="TRAF3IP1_C"/>
</dbReference>
<feature type="region of interest" description="Disordered" evidence="11">
    <location>
        <begin position="134"/>
        <end position="254"/>
    </location>
</feature>
<proteinExistence type="inferred from homology"/>
<dbReference type="GO" id="GO:0060271">
    <property type="term" value="P:cilium assembly"/>
    <property type="evidence" value="ECO:0007669"/>
    <property type="project" value="TreeGrafter"/>
</dbReference>
<keyword evidence="4" id="KW-0970">Cilium biogenesis/degradation</keyword>
<feature type="compositionally biased region" description="Polar residues" evidence="11">
    <location>
        <begin position="234"/>
        <end position="249"/>
    </location>
</feature>
<dbReference type="GO" id="GO:0070507">
    <property type="term" value="P:regulation of microtubule cytoskeleton organization"/>
    <property type="evidence" value="ECO:0007669"/>
    <property type="project" value="TreeGrafter"/>
</dbReference>
<dbReference type="InParanoid" id="A0A158P045"/>
<keyword evidence="3" id="KW-0963">Cytoplasm</keyword>
<dbReference type="EMBL" id="ADTU01005352">
    <property type="status" value="NOT_ANNOTATED_CDS"/>
    <property type="molecule type" value="Genomic_DNA"/>
</dbReference>